<organism evidence="1 2">
    <name type="scientific">Trifolium medium</name>
    <dbReference type="NCBI Taxonomy" id="97028"/>
    <lineage>
        <taxon>Eukaryota</taxon>
        <taxon>Viridiplantae</taxon>
        <taxon>Streptophyta</taxon>
        <taxon>Embryophyta</taxon>
        <taxon>Tracheophyta</taxon>
        <taxon>Spermatophyta</taxon>
        <taxon>Magnoliopsida</taxon>
        <taxon>eudicotyledons</taxon>
        <taxon>Gunneridae</taxon>
        <taxon>Pentapetalae</taxon>
        <taxon>rosids</taxon>
        <taxon>fabids</taxon>
        <taxon>Fabales</taxon>
        <taxon>Fabaceae</taxon>
        <taxon>Papilionoideae</taxon>
        <taxon>50 kb inversion clade</taxon>
        <taxon>NPAAA clade</taxon>
        <taxon>Hologalegina</taxon>
        <taxon>IRL clade</taxon>
        <taxon>Trifolieae</taxon>
        <taxon>Trifolium</taxon>
    </lineage>
</organism>
<accession>A0A392UZP1</accession>
<comment type="caution">
    <text evidence="1">The sequence shown here is derived from an EMBL/GenBank/DDBJ whole genome shotgun (WGS) entry which is preliminary data.</text>
</comment>
<keyword evidence="2" id="KW-1185">Reference proteome</keyword>
<protein>
    <submittedName>
        <fullName evidence="1">Uncharacterized protein</fullName>
    </submittedName>
</protein>
<dbReference type="Proteomes" id="UP000265520">
    <property type="component" value="Unassembled WGS sequence"/>
</dbReference>
<sequence>MRECLGGDRVADGEIEEIGEFGYGRWDRTDEVGGAVDE</sequence>
<reference evidence="1 2" key="1">
    <citation type="journal article" date="2018" name="Front. Plant Sci.">
        <title>Red Clover (Trifolium pratense) and Zigzag Clover (T. medium) - A Picture of Genomic Similarities and Differences.</title>
        <authorList>
            <person name="Dluhosova J."/>
            <person name="Istvanek J."/>
            <person name="Nedelnik J."/>
            <person name="Repkova J."/>
        </authorList>
    </citation>
    <scope>NUCLEOTIDE SEQUENCE [LARGE SCALE GENOMIC DNA]</scope>
    <source>
        <strain evidence="2">cv. 10/8</strain>
        <tissue evidence="1">Leaf</tissue>
    </source>
</reference>
<dbReference type="AlphaFoldDB" id="A0A392UZP1"/>
<proteinExistence type="predicted"/>
<dbReference type="EMBL" id="LXQA010977331">
    <property type="protein sequence ID" value="MCI79600.1"/>
    <property type="molecule type" value="Genomic_DNA"/>
</dbReference>
<evidence type="ECO:0000313" key="2">
    <source>
        <dbReference type="Proteomes" id="UP000265520"/>
    </source>
</evidence>
<feature type="non-terminal residue" evidence="1">
    <location>
        <position position="38"/>
    </location>
</feature>
<evidence type="ECO:0000313" key="1">
    <source>
        <dbReference type="EMBL" id="MCI79600.1"/>
    </source>
</evidence>
<name>A0A392UZP1_9FABA</name>